<gene>
    <name evidence="1" type="ORF">SAMN04489859_103448</name>
</gene>
<evidence type="ECO:0000313" key="2">
    <source>
        <dbReference type="Proteomes" id="UP000199054"/>
    </source>
</evidence>
<evidence type="ECO:0000313" key="1">
    <source>
        <dbReference type="EMBL" id="SEO09910.1"/>
    </source>
</evidence>
<dbReference type="STRING" id="34002.SAMN04489859_103448"/>
<proteinExistence type="predicted"/>
<dbReference type="Proteomes" id="UP000199054">
    <property type="component" value="Unassembled WGS sequence"/>
</dbReference>
<sequence>MTKANMPVIELLQQHDEGDFLRAVTEAVLQTLMEHDVEGRIGAGL</sequence>
<dbReference type="RefSeq" id="WP_170851918.1">
    <property type="nucleotide sequence ID" value="NZ_CP067126.1"/>
</dbReference>
<name>A0A1H8LY16_9RHOB</name>
<keyword evidence="2" id="KW-1185">Reference proteome</keyword>
<reference evidence="1 2" key="1">
    <citation type="submission" date="2016-10" db="EMBL/GenBank/DDBJ databases">
        <authorList>
            <person name="de Groot N.N."/>
        </authorList>
    </citation>
    <scope>NUCLEOTIDE SEQUENCE [LARGE SCALE GENOMIC DNA]</scope>
    <source>
        <strain evidence="1 2">DSM 8512</strain>
    </source>
</reference>
<organism evidence="1 2">
    <name type="scientific">Paracoccus alcaliphilus</name>
    <dbReference type="NCBI Taxonomy" id="34002"/>
    <lineage>
        <taxon>Bacteria</taxon>
        <taxon>Pseudomonadati</taxon>
        <taxon>Pseudomonadota</taxon>
        <taxon>Alphaproteobacteria</taxon>
        <taxon>Rhodobacterales</taxon>
        <taxon>Paracoccaceae</taxon>
        <taxon>Paracoccus</taxon>
    </lineage>
</organism>
<evidence type="ECO:0008006" key="3">
    <source>
        <dbReference type="Google" id="ProtNLM"/>
    </source>
</evidence>
<dbReference type="EMBL" id="FODE01000034">
    <property type="protein sequence ID" value="SEO09910.1"/>
    <property type="molecule type" value="Genomic_DNA"/>
</dbReference>
<dbReference type="AlphaFoldDB" id="A0A1H8LY16"/>
<accession>A0A1H8LY16</accession>
<protein>
    <recommendedName>
        <fullName evidence="3">Transposase, Mutator family</fullName>
    </recommendedName>
</protein>